<dbReference type="KEGG" id="mic:Mic7113_3708"/>
<protein>
    <recommendedName>
        <fullName evidence="3">SnoaL-like domain-containing protein</fullName>
    </recommendedName>
</protein>
<sequence length="156" mass="17691">MERIRPNFKQRLSYLGCAIALVLALSAYRSSFGTTPLSAAQSHWQAIAAANPELLVSRYSDHAVLERSYGVSDVDKVYQGQSIYKAWLEFFEQYQIQDFRVITQKQRDHHVEAEIQITAKSSRGPIVVLSMSYQVQFDSTGKIIKEIWQSGSEVSV</sequence>
<dbReference type="EMBL" id="CP003630">
    <property type="protein sequence ID" value="AFZ19428.1"/>
    <property type="molecule type" value="Genomic_DNA"/>
</dbReference>
<accession>K9WGU5</accession>
<dbReference type="Gene3D" id="3.10.450.50">
    <property type="match status" value="1"/>
</dbReference>
<dbReference type="HOGENOM" id="CLU_1710115_0_0_3"/>
<evidence type="ECO:0000313" key="1">
    <source>
        <dbReference type="EMBL" id="AFZ19428.1"/>
    </source>
</evidence>
<proteinExistence type="predicted"/>
<evidence type="ECO:0000313" key="2">
    <source>
        <dbReference type="Proteomes" id="UP000010471"/>
    </source>
</evidence>
<gene>
    <name evidence="1" type="ORF">Mic7113_3708</name>
</gene>
<organism evidence="1 2">
    <name type="scientific">Allocoleopsis franciscana PCC 7113</name>
    <dbReference type="NCBI Taxonomy" id="1173027"/>
    <lineage>
        <taxon>Bacteria</taxon>
        <taxon>Bacillati</taxon>
        <taxon>Cyanobacteriota</taxon>
        <taxon>Cyanophyceae</taxon>
        <taxon>Coleofasciculales</taxon>
        <taxon>Coleofasciculaceae</taxon>
        <taxon>Allocoleopsis</taxon>
        <taxon>Allocoleopsis franciscana</taxon>
    </lineage>
</organism>
<reference evidence="1 2" key="1">
    <citation type="submission" date="2012-06" db="EMBL/GenBank/DDBJ databases">
        <title>Finished chromosome of genome of Microcoleus sp. PCC 7113.</title>
        <authorList>
            <consortium name="US DOE Joint Genome Institute"/>
            <person name="Gugger M."/>
            <person name="Coursin T."/>
            <person name="Rippka R."/>
            <person name="Tandeau De Marsac N."/>
            <person name="Huntemann M."/>
            <person name="Wei C.-L."/>
            <person name="Han J."/>
            <person name="Detter J.C."/>
            <person name="Han C."/>
            <person name="Tapia R."/>
            <person name="Chen A."/>
            <person name="Kyrpides N."/>
            <person name="Mavromatis K."/>
            <person name="Markowitz V."/>
            <person name="Szeto E."/>
            <person name="Ivanova N."/>
            <person name="Pagani I."/>
            <person name="Pati A."/>
            <person name="Goodwin L."/>
            <person name="Nordberg H.P."/>
            <person name="Cantor M.N."/>
            <person name="Hua S.X."/>
            <person name="Woyke T."/>
            <person name="Kerfeld C.A."/>
        </authorList>
    </citation>
    <scope>NUCLEOTIDE SEQUENCE [LARGE SCALE GENOMIC DNA]</scope>
    <source>
        <strain evidence="1 2">PCC 7113</strain>
    </source>
</reference>
<dbReference type="SUPFAM" id="SSF54427">
    <property type="entry name" value="NTF2-like"/>
    <property type="match status" value="1"/>
</dbReference>
<name>K9WGU5_9CYAN</name>
<dbReference type="AlphaFoldDB" id="K9WGU5"/>
<dbReference type="RefSeq" id="WP_015183569.1">
    <property type="nucleotide sequence ID" value="NC_019738.1"/>
</dbReference>
<keyword evidence="2" id="KW-1185">Reference proteome</keyword>
<evidence type="ECO:0008006" key="3">
    <source>
        <dbReference type="Google" id="ProtNLM"/>
    </source>
</evidence>
<dbReference type="eggNOG" id="ENOG5033VZQ">
    <property type="taxonomic scope" value="Bacteria"/>
</dbReference>
<dbReference type="InterPro" id="IPR032710">
    <property type="entry name" value="NTF2-like_dom_sf"/>
</dbReference>
<dbReference type="Proteomes" id="UP000010471">
    <property type="component" value="Chromosome"/>
</dbReference>